<dbReference type="STRING" id="545694.TREPR_1988"/>
<keyword evidence="1 2" id="KW-0808">Transferase</keyword>
<proteinExistence type="predicted"/>
<reference evidence="3" key="1">
    <citation type="submission" date="2009-12" db="EMBL/GenBank/DDBJ databases">
        <title>Complete sequence of Treponema primitia strain ZAS-2.</title>
        <authorList>
            <person name="Tetu S.G."/>
            <person name="Matson E."/>
            <person name="Ren Q."/>
            <person name="Seshadri R."/>
            <person name="Elbourne L."/>
            <person name="Hassan K.A."/>
            <person name="Durkin A."/>
            <person name="Radune D."/>
            <person name="Mohamoud Y."/>
            <person name="Shay R."/>
            <person name="Jin S."/>
            <person name="Zhang X."/>
            <person name="Lucey K."/>
            <person name="Ballor N.R."/>
            <person name="Ottesen E."/>
            <person name="Rosenthal R."/>
            <person name="Allen A."/>
            <person name="Leadbetter J.R."/>
            <person name="Paulsen I.T."/>
        </authorList>
    </citation>
    <scope>NUCLEOTIDE SEQUENCE [LARGE SCALE GENOMIC DNA]</scope>
    <source>
        <strain evidence="3">ATCC BAA-887 / DSM 12427 / ZAS-2</strain>
    </source>
</reference>
<dbReference type="OrthoDB" id="9762705at2"/>
<sequence length="432" mass="49424">MYLTKLTNIRHIGFVSTRLQGTDGVSLETDKWRQVLEKMGYECFFFSGLSDWAPEKSMVVDEAFFGHPIIEDIQERCFGTTVRGEGLTGEIQAIRFRLKRAIYEFVETFNIDLLIVENALTIPMNIPLGLALTEYIAETGIPTIAHHHDFAWERQRFSVNCVEDYLAMSFPPRLHTINHVVINSESRQRLSYRCGLSSIIIPNVLDFDTQPPEMDDYAATMRKDLGIAEDELLLLQPTRMVARKGIEHAIELANRLRDRGKKAKLLISHQDRDEGSQYYERTMDYAKILGVEVIVRPDLIGAERGSTEGLDGAPGQKKYSLWDCYLNADFVTYPSTYEGFGNAFLEAIWFRKPILVNRYSIFQRDIEPLDFDVVIMENYVTAETIDSVEAILSGSGALSVMTSKNYELGKKFFSFNLLEQRIHQVMMNFGQL</sequence>
<accession>F5YKE7</accession>
<dbReference type="CDD" id="cd03801">
    <property type="entry name" value="GT4_PimA-like"/>
    <property type="match status" value="1"/>
</dbReference>
<evidence type="ECO:0000313" key="3">
    <source>
        <dbReference type="Proteomes" id="UP000009223"/>
    </source>
</evidence>
<reference evidence="2 3" key="2">
    <citation type="journal article" date="2011" name="ISME J.">
        <title>RNA-seq reveals cooperative metabolic interactions between two termite-gut spirochete species in co-culture.</title>
        <authorList>
            <person name="Rosenthal A.Z."/>
            <person name="Matson E.G."/>
            <person name="Eldar A."/>
            <person name="Leadbetter J.R."/>
        </authorList>
    </citation>
    <scope>NUCLEOTIDE SEQUENCE [LARGE SCALE GENOMIC DNA]</scope>
    <source>
        <strain evidence="3">ATCC BAA-887 / DSM 12427 / ZAS-2</strain>
    </source>
</reference>
<evidence type="ECO:0000313" key="2">
    <source>
        <dbReference type="EMBL" id="AEF83781.1"/>
    </source>
</evidence>
<organism evidence="2 3">
    <name type="scientific">Treponema primitia (strain ATCC BAA-887 / DSM 12427 / ZAS-2)</name>
    <dbReference type="NCBI Taxonomy" id="545694"/>
    <lineage>
        <taxon>Bacteria</taxon>
        <taxon>Pseudomonadati</taxon>
        <taxon>Spirochaetota</taxon>
        <taxon>Spirochaetia</taxon>
        <taxon>Spirochaetales</taxon>
        <taxon>Treponemataceae</taxon>
        <taxon>Treponema</taxon>
    </lineage>
</organism>
<dbReference type="Proteomes" id="UP000009223">
    <property type="component" value="Chromosome"/>
</dbReference>
<dbReference type="eggNOG" id="COG0438">
    <property type="taxonomic scope" value="Bacteria"/>
</dbReference>
<dbReference type="PANTHER" id="PTHR46401:SF2">
    <property type="entry name" value="GLYCOSYLTRANSFERASE WBBK-RELATED"/>
    <property type="match status" value="1"/>
</dbReference>
<dbReference type="Gene3D" id="3.40.50.2000">
    <property type="entry name" value="Glycogen Phosphorylase B"/>
    <property type="match status" value="1"/>
</dbReference>
<name>F5YKE7_TREPZ</name>
<gene>
    <name evidence="2" type="ordered locus">TREPR_1988</name>
</gene>
<dbReference type="GO" id="GO:0009103">
    <property type="term" value="P:lipopolysaccharide biosynthetic process"/>
    <property type="evidence" value="ECO:0007669"/>
    <property type="project" value="TreeGrafter"/>
</dbReference>
<dbReference type="PANTHER" id="PTHR46401">
    <property type="entry name" value="GLYCOSYLTRANSFERASE WBBK-RELATED"/>
    <property type="match status" value="1"/>
</dbReference>
<dbReference type="KEGG" id="tpi:TREPR_1988"/>
<keyword evidence="3" id="KW-1185">Reference proteome</keyword>
<evidence type="ECO:0000256" key="1">
    <source>
        <dbReference type="ARBA" id="ARBA00022679"/>
    </source>
</evidence>
<dbReference type="SUPFAM" id="SSF53756">
    <property type="entry name" value="UDP-Glycosyltransferase/glycogen phosphorylase"/>
    <property type="match status" value="1"/>
</dbReference>
<dbReference type="HOGENOM" id="CLU_645170_0_0_12"/>
<dbReference type="AlphaFoldDB" id="F5YKE7"/>
<dbReference type="EMBL" id="CP001843">
    <property type="protein sequence ID" value="AEF83781.1"/>
    <property type="molecule type" value="Genomic_DNA"/>
</dbReference>
<dbReference type="GO" id="GO:0016757">
    <property type="term" value="F:glycosyltransferase activity"/>
    <property type="evidence" value="ECO:0007669"/>
    <property type="project" value="TreeGrafter"/>
</dbReference>
<dbReference type="RefSeq" id="WP_015708166.1">
    <property type="nucleotide sequence ID" value="NC_015578.1"/>
</dbReference>
<protein>
    <submittedName>
        <fullName evidence="2">Glycosyltransferase, family 1</fullName>
    </submittedName>
</protein>